<dbReference type="SUPFAM" id="SSF53474">
    <property type="entry name" value="alpha/beta-Hydrolases"/>
    <property type="match status" value="1"/>
</dbReference>
<feature type="domain" description="Alpha/beta hydrolase fold-3" evidence="2">
    <location>
        <begin position="111"/>
        <end position="278"/>
    </location>
</feature>
<dbReference type="EMBL" id="KB707274">
    <property type="protein sequence ID" value="EMR63110.1"/>
    <property type="molecule type" value="Genomic_DNA"/>
</dbReference>
<dbReference type="AlphaFoldDB" id="M7T908"/>
<gene>
    <name evidence="3" type="ORF">UCREL1_9950</name>
</gene>
<proteinExistence type="predicted"/>
<evidence type="ECO:0000259" key="2">
    <source>
        <dbReference type="Pfam" id="PF07859"/>
    </source>
</evidence>
<reference evidence="4" key="1">
    <citation type="journal article" date="2013" name="Genome Announc.">
        <title>Draft genome sequence of the grapevine dieback fungus Eutypa lata UCR-EL1.</title>
        <authorList>
            <person name="Blanco-Ulate B."/>
            <person name="Rolshausen P.E."/>
            <person name="Cantu D."/>
        </authorList>
    </citation>
    <scope>NUCLEOTIDE SEQUENCE [LARGE SCALE GENOMIC DNA]</scope>
    <source>
        <strain evidence="4">UCR-EL1</strain>
    </source>
</reference>
<sequence length="307" mass="32457">MTSIPLNGDLARPLWDEDQPSKFEGAFELDQPDGTLETAVVRQVSRPWLFGYKPTPDKQNGRAVLILGGGGYTQLMVGREGIAVARWLTSLGFAAFVLVHRFPNAETGPHAPLDDARQALRRISESGFALGGLGVCGLSSGGHLAAALLAEYPAAWAVAAPVPSPADVASTPPANKALSMPPRPAFAIIGYGPISTNAAGRTIVPDKAPLEPPEKQALYDAVVPDEQLVRPAPPTFVVYSASDPVVPVVNAYRLAEGLRKAEGSVELHVFADAPHGFAMDTKGLPVSKWPSLCEAWMEQQGLLGRDG</sequence>
<evidence type="ECO:0000313" key="3">
    <source>
        <dbReference type="EMBL" id="EMR63110.1"/>
    </source>
</evidence>
<dbReference type="GO" id="GO:0016787">
    <property type="term" value="F:hydrolase activity"/>
    <property type="evidence" value="ECO:0007669"/>
    <property type="project" value="UniProtKB-KW"/>
</dbReference>
<organism evidence="3 4">
    <name type="scientific">Eutypa lata (strain UCR-EL1)</name>
    <name type="common">Grapevine dieback disease fungus</name>
    <name type="synonym">Eutypa armeniacae</name>
    <dbReference type="NCBI Taxonomy" id="1287681"/>
    <lineage>
        <taxon>Eukaryota</taxon>
        <taxon>Fungi</taxon>
        <taxon>Dikarya</taxon>
        <taxon>Ascomycota</taxon>
        <taxon>Pezizomycotina</taxon>
        <taxon>Sordariomycetes</taxon>
        <taxon>Xylariomycetidae</taxon>
        <taxon>Xylariales</taxon>
        <taxon>Diatrypaceae</taxon>
        <taxon>Eutypa</taxon>
    </lineage>
</organism>
<dbReference type="OMA" id="FVMTYRM"/>
<dbReference type="InterPro" id="IPR029058">
    <property type="entry name" value="AB_hydrolase_fold"/>
</dbReference>
<dbReference type="Proteomes" id="UP000012174">
    <property type="component" value="Unassembled WGS sequence"/>
</dbReference>
<protein>
    <submittedName>
        <fullName evidence="3">Putative pectin acetylesterase protein</fullName>
    </submittedName>
</protein>
<name>M7T908_EUTLA</name>
<dbReference type="KEGG" id="ela:UCREL1_9950"/>
<dbReference type="Gene3D" id="3.40.50.1820">
    <property type="entry name" value="alpha/beta hydrolase"/>
    <property type="match status" value="1"/>
</dbReference>
<dbReference type="HOGENOM" id="CLU_012494_5_0_1"/>
<keyword evidence="1" id="KW-0378">Hydrolase</keyword>
<dbReference type="InterPro" id="IPR050300">
    <property type="entry name" value="GDXG_lipolytic_enzyme"/>
</dbReference>
<accession>M7T908</accession>
<dbReference type="eggNOG" id="ENOG502RD71">
    <property type="taxonomic scope" value="Eukaryota"/>
</dbReference>
<evidence type="ECO:0000313" key="4">
    <source>
        <dbReference type="Proteomes" id="UP000012174"/>
    </source>
</evidence>
<dbReference type="PANTHER" id="PTHR48081">
    <property type="entry name" value="AB HYDROLASE SUPERFAMILY PROTEIN C4A8.06C"/>
    <property type="match status" value="1"/>
</dbReference>
<dbReference type="Pfam" id="PF07859">
    <property type="entry name" value="Abhydrolase_3"/>
    <property type="match status" value="1"/>
</dbReference>
<evidence type="ECO:0000256" key="1">
    <source>
        <dbReference type="ARBA" id="ARBA00022801"/>
    </source>
</evidence>
<dbReference type="PANTHER" id="PTHR48081:SF6">
    <property type="entry name" value="PEPTIDASE S9 PROLYL OLIGOPEPTIDASE CATALYTIC DOMAIN-CONTAINING PROTEIN"/>
    <property type="match status" value="1"/>
</dbReference>
<dbReference type="InterPro" id="IPR013094">
    <property type="entry name" value="AB_hydrolase_3"/>
</dbReference>
<dbReference type="OrthoDB" id="3669279at2759"/>
<keyword evidence="4" id="KW-1185">Reference proteome</keyword>